<sequence>MASQKSKTASGSRTGTATKPWRRRFLPKTFQYFTPASTNAIASTVSDREPFLAPEGTVNIVQEGPCESECLPEPHSRQSRPQLPQVAMAQPQSSALLQYQLDLNRRREQPSLHDQALFVFEATPAGRIYEVIDAILSVVFCLLYIWNTRYARIQNKYQALPLWSKVLERFLALSILIMYIPRYYLYSRPLDFFFKPFSLVTWLSTVSVLVAWLIDDTTLGPDIDLTYMSAGVLIFLYPARFVRVNFAIHETLRPMKLVYFQLTPISRQVTMLGSTVLTSILTISAVLHIVAYKLATSHDQDPPESTFFDTFFFTTVGTVTGMRSTDVPDTRFTRVVNLVVIAAGVLWLPKKLSNLIQLINSQSVYDRSVAPPASLEEIYVVISGEPEVNEEHLANFLNEFLHVDHGVMESINLKATILRPIVPGAVLKHVLGDPSLASRVSYVTGTATSFNSLKKVQCHKAKAAFLLASRNMNEDEDEADAKQMMRALSLRKFNSNIRIFAEVHLRENVPNFDFLAETVVCKQELVDGLTAQSIIVPGLASILILLSTSISDSTIDELTVEMRKQNMPWMKEYLDSLSQEVYTSNFHASFVGMKFIDAIQMVYRHLGVLVIGYGIDMEDHIRRSTLKIMVDPNYLLKGNEICIAIAPDVYQADRISEFDVDSHAAPGYYSDFISSESGLTRFTPADIATRRTGESQRLAPSRSSTTASVHNDNNLMHDKNRTISKKGIELTRVAETSTRHAVTLQLDNGVLAAPGASTPVETTDDSSTDIQRGRTLDNQSGEVNPASADMIVQPLVIPVPLTRAPSPMPSTSDVRGGESKASGLGPRSASLTSVARTLTDPPQTSSAVPGANAAVDAGTKPLQAGRSPNENGDESHLYEFENHFLICDCSDETTREFDTLLSSIRNSPDPQVNKMTVVLLTKKPPAAASFGISSATGSGIGSSANSVKTDKYEDVHYVAGNPTDRDDMERAGVVNAARCLVLSDTKHKRELQSAQTSDARALLAGLNFESMNQMPGSIMVIECLHQNTIKLVGPTRTIECRDDHVKQFLRPSFMSGNIICPTQVDTLTSQCFYNPFIVQIFQTFLFTGAGDSHISLIPVPSYLHGRPYGVLVSLALSGTLLSNDKSEASRTVMPKKPGIPIGLRRARTTRPGPGPELSYPAINPAQNTELKPGDEVYLLKFLGGEA</sequence>
<dbReference type="Proteomes" id="UP001489719">
    <property type="component" value="Unassembled WGS sequence"/>
</dbReference>
<comment type="caution">
    <text evidence="1">The sequence shown here is derived from an EMBL/GenBank/DDBJ whole genome shotgun (WGS) entry which is preliminary data.</text>
</comment>
<dbReference type="EMBL" id="MU970165">
    <property type="protein sequence ID" value="KAK9319738.1"/>
    <property type="molecule type" value="Genomic_DNA"/>
</dbReference>
<gene>
    <name evidence="1" type="ORF">V1517DRAFT_331524</name>
</gene>
<organism evidence="1 2">
    <name type="scientific">Lipomyces orientalis</name>
    <dbReference type="NCBI Taxonomy" id="1233043"/>
    <lineage>
        <taxon>Eukaryota</taxon>
        <taxon>Fungi</taxon>
        <taxon>Dikarya</taxon>
        <taxon>Ascomycota</taxon>
        <taxon>Saccharomycotina</taxon>
        <taxon>Lipomycetes</taxon>
        <taxon>Lipomycetales</taxon>
        <taxon>Lipomycetaceae</taxon>
        <taxon>Lipomyces</taxon>
    </lineage>
</organism>
<evidence type="ECO:0000313" key="1">
    <source>
        <dbReference type="EMBL" id="KAK9319738.1"/>
    </source>
</evidence>
<protein>
    <submittedName>
        <fullName evidence="1">Uncharacterized protein</fullName>
    </submittedName>
</protein>
<accession>A0ACC3TEX2</accession>
<name>A0ACC3TEX2_9ASCO</name>
<proteinExistence type="predicted"/>
<evidence type="ECO:0000313" key="2">
    <source>
        <dbReference type="Proteomes" id="UP001489719"/>
    </source>
</evidence>
<reference evidence="2" key="1">
    <citation type="journal article" date="2024" name="Front. Bioeng. Biotechnol.">
        <title>Genome-scale model development and genomic sequencing of the oleaginous clade Lipomyces.</title>
        <authorList>
            <person name="Czajka J.J."/>
            <person name="Han Y."/>
            <person name="Kim J."/>
            <person name="Mondo S.J."/>
            <person name="Hofstad B.A."/>
            <person name="Robles A."/>
            <person name="Haridas S."/>
            <person name="Riley R."/>
            <person name="LaButti K."/>
            <person name="Pangilinan J."/>
            <person name="Andreopoulos W."/>
            <person name="Lipzen A."/>
            <person name="Yan J."/>
            <person name="Wang M."/>
            <person name="Ng V."/>
            <person name="Grigoriev I.V."/>
            <person name="Spatafora J.W."/>
            <person name="Magnuson J.K."/>
            <person name="Baker S.E."/>
            <person name="Pomraning K.R."/>
        </authorList>
    </citation>
    <scope>NUCLEOTIDE SEQUENCE [LARGE SCALE GENOMIC DNA]</scope>
    <source>
        <strain evidence="2">CBS 10300</strain>
    </source>
</reference>
<keyword evidence="2" id="KW-1185">Reference proteome</keyword>